<dbReference type="Pfam" id="PF12833">
    <property type="entry name" value="HTH_18"/>
    <property type="match status" value="1"/>
</dbReference>
<reference evidence="7" key="1">
    <citation type="submission" date="2016-10" db="EMBL/GenBank/DDBJ databases">
        <authorList>
            <person name="Varghese N."/>
            <person name="Submissions S."/>
        </authorList>
    </citation>
    <scope>NUCLEOTIDE SEQUENCE [LARGE SCALE GENOMIC DNA]</scope>
    <source>
        <strain evidence="7">DSM 18733</strain>
    </source>
</reference>
<dbReference type="GO" id="GO:0043565">
    <property type="term" value="F:sequence-specific DNA binding"/>
    <property type="evidence" value="ECO:0007669"/>
    <property type="project" value="InterPro"/>
</dbReference>
<accession>A0A1H7ZBX1</accession>
<keyword evidence="7" id="KW-1185">Reference proteome</keyword>
<dbReference type="STRING" id="407022.SAMN05661044_05481"/>
<dbReference type="PANTHER" id="PTHR43280">
    <property type="entry name" value="ARAC-FAMILY TRANSCRIPTIONAL REGULATOR"/>
    <property type="match status" value="1"/>
</dbReference>
<dbReference type="Gene3D" id="1.10.10.60">
    <property type="entry name" value="Homeodomain-like"/>
    <property type="match status" value="1"/>
</dbReference>
<dbReference type="InterPro" id="IPR037923">
    <property type="entry name" value="HTH-like"/>
</dbReference>
<feature type="region of interest" description="Disordered" evidence="4">
    <location>
        <begin position="298"/>
        <end position="317"/>
    </location>
</feature>
<sequence length="317" mass="36695">MKYPLFLTSPIDQSISFRFSRFPLDHCLEKAQRLNQFSVVWIQEGSGDLQAEFATFPIKKNTLLFFEPEYPFSLKDEKLNGIVMNFHPDFFYTIKQQSEVSCDHIIFSRDKRSSFIHINDKDLPLFDNLFQQIELAIITEATGQFDLLVAYLKILIIQAARATLKSHAHAPFSESLDTTHQAKILRKLKKAIDEHYKKFHNPSEYAALLNVSVKTLGRIVKTHCNKTITALIGERILLEARRELYLTEKPIKEIAFNLGFHDEYHFSKYFKNKASLSPLLYRNVLRYGEGNLQKQPIQQSPMLPINERGSQLASSHT</sequence>
<keyword evidence="3" id="KW-0804">Transcription</keyword>
<dbReference type="OrthoDB" id="2585681at2"/>
<dbReference type="SUPFAM" id="SSF51215">
    <property type="entry name" value="Regulatory protein AraC"/>
    <property type="match status" value="1"/>
</dbReference>
<protein>
    <submittedName>
        <fullName evidence="6">AraC-type DNA-binding protein</fullName>
    </submittedName>
</protein>
<dbReference type="GO" id="GO:0003700">
    <property type="term" value="F:DNA-binding transcription factor activity"/>
    <property type="evidence" value="ECO:0007669"/>
    <property type="project" value="InterPro"/>
</dbReference>
<dbReference type="Proteomes" id="UP000199421">
    <property type="component" value="Unassembled WGS sequence"/>
</dbReference>
<dbReference type="InterPro" id="IPR009057">
    <property type="entry name" value="Homeodomain-like_sf"/>
</dbReference>
<keyword evidence="2 6" id="KW-0238">DNA-binding</keyword>
<dbReference type="RefSeq" id="WP_093332793.1">
    <property type="nucleotide sequence ID" value="NZ_FOAF01000016.1"/>
</dbReference>
<feature type="domain" description="HTH araC/xylS-type" evidence="5">
    <location>
        <begin position="186"/>
        <end position="284"/>
    </location>
</feature>
<evidence type="ECO:0000256" key="2">
    <source>
        <dbReference type="ARBA" id="ARBA00023125"/>
    </source>
</evidence>
<evidence type="ECO:0000313" key="6">
    <source>
        <dbReference type="EMBL" id="SEM55743.1"/>
    </source>
</evidence>
<gene>
    <name evidence="6" type="ORF">SAMN05661044_05481</name>
</gene>
<name>A0A1H7ZBX1_OLID1</name>
<dbReference type="AlphaFoldDB" id="A0A1H7ZBX1"/>
<evidence type="ECO:0000313" key="7">
    <source>
        <dbReference type="Proteomes" id="UP000199421"/>
    </source>
</evidence>
<dbReference type="PROSITE" id="PS01124">
    <property type="entry name" value="HTH_ARAC_FAMILY_2"/>
    <property type="match status" value="1"/>
</dbReference>
<dbReference type="SMART" id="SM00342">
    <property type="entry name" value="HTH_ARAC"/>
    <property type="match status" value="1"/>
</dbReference>
<dbReference type="EMBL" id="FOAF01000016">
    <property type="protein sequence ID" value="SEM55743.1"/>
    <property type="molecule type" value="Genomic_DNA"/>
</dbReference>
<proteinExistence type="predicted"/>
<evidence type="ECO:0000256" key="3">
    <source>
        <dbReference type="ARBA" id="ARBA00023163"/>
    </source>
</evidence>
<keyword evidence="1" id="KW-0805">Transcription regulation</keyword>
<dbReference type="PANTHER" id="PTHR43280:SF32">
    <property type="entry name" value="TRANSCRIPTIONAL REGULATORY PROTEIN"/>
    <property type="match status" value="1"/>
</dbReference>
<organism evidence="6 7">
    <name type="scientific">Olivibacter domesticus</name>
    <name type="common">Pseudosphingobacterium domesticum</name>
    <dbReference type="NCBI Taxonomy" id="407022"/>
    <lineage>
        <taxon>Bacteria</taxon>
        <taxon>Pseudomonadati</taxon>
        <taxon>Bacteroidota</taxon>
        <taxon>Sphingobacteriia</taxon>
        <taxon>Sphingobacteriales</taxon>
        <taxon>Sphingobacteriaceae</taxon>
        <taxon>Olivibacter</taxon>
    </lineage>
</organism>
<evidence type="ECO:0000256" key="4">
    <source>
        <dbReference type="SAM" id="MobiDB-lite"/>
    </source>
</evidence>
<dbReference type="SUPFAM" id="SSF46689">
    <property type="entry name" value="Homeodomain-like"/>
    <property type="match status" value="1"/>
</dbReference>
<evidence type="ECO:0000259" key="5">
    <source>
        <dbReference type="PROSITE" id="PS01124"/>
    </source>
</evidence>
<dbReference type="InterPro" id="IPR018060">
    <property type="entry name" value="HTH_AraC"/>
</dbReference>
<feature type="compositionally biased region" description="Polar residues" evidence="4">
    <location>
        <begin position="308"/>
        <end position="317"/>
    </location>
</feature>
<evidence type="ECO:0000256" key="1">
    <source>
        <dbReference type="ARBA" id="ARBA00023015"/>
    </source>
</evidence>